<feature type="domain" description="ABC transporter" evidence="5">
    <location>
        <begin position="259"/>
        <end position="514"/>
    </location>
</feature>
<dbReference type="Gene3D" id="3.40.50.300">
    <property type="entry name" value="P-loop containing nucleotide triphosphate hydrolases"/>
    <property type="match status" value="2"/>
</dbReference>
<dbReference type="Proteomes" id="UP001162834">
    <property type="component" value="Chromosome"/>
</dbReference>
<organism evidence="6 7">
    <name type="scientific">Capillimicrobium parvum</name>
    <dbReference type="NCBI Taxonomy" id="2884022"/>
    <lineage>
        <taxon>Bacteria</taxon>
        <taxon>Bacillati</taxon>
        <taxon>Actinomycetota</taxon>
        <taxon>Thermoleophilia</taxon>
        <taxon>Solirubrobacterales</taxon>
        <taxon>Capillimicrobiaceae</taxon>
        <taxon>Capillimicrobium</taxon>
    </lineage>
</organism>
<dbReference type="KEGG" id="sbae:DSM104329_00893"/>
<keyword evidence="4 6" id="KW-0067">ATP-binding</keyword>
<dbReference type="GO" id="GO:0005524">
    <property type="term" value="F:ATP binding"/>
    <property type="evidence" value="ECO:0007669"/>
    <property type="project" value="UniProtKB-KW"/>
</dbReference>
<accession>A0A9E7BYT2</accession>
<dbReference type="SUPFAM" id="SSF52540">
    <property type="entry name" value="P-loop containing nucleoside triphosphate hydrolases"/>
    <property type="match status" value="2"/>
</dbReference>
<evidence type="ECO:0000313" key="7">
    <source>
        <dbReference type="Proteomes" id="UP001162834"/>
    </source>
</evidence>
<dbReference type="SMART" id="SM00382">
    <property type="entry name" value="AAA"/>
    <property type="match status" value="2"/>
</dbReference>
<evidence type="ECO:0000313" key="6">
    <source>
        <dbReference type="EMBL" id="UGS34515.1"/>
    </source>
</evidence>
<dbReference type="InterPro" id="IPR027417">
    <property type="entry name" value="P-loop_NTPase"/>
</dbReference>
<dbReference type="InterPro" id="IPR017871">
    <property type="entry name" value="ABC_transporter-like_CS"/>
</dbReference>
<dbReference type="GO" id="GO:0016887">
    <property type="term" value="F:ATP hydrolysis activity"/>
    <property type="evidence" value="ECO:0007669"/>
    <property type="project" value="InterPro"/>
</dbReference>
<dbReference type="PROSITE" id="PS00211">
    <property type="entry name" value="ABC_TRANSPORTER_1"/>
    <property type="match status" value="1"/>
</dbReference>
<dbReference type="CDD" id="cd03216">
    <property type="entry name" value="ABC_Carb_Monos_I"/>
    <property type="match status" value="1"/>
</dbReference>
<keyword evidence="7" id="KW-1185">Reference proteome</keyword>
<dbReference type="PANTHER" id="PTHR43790:SF9">
    <property type="entry name" value="GALACTOFURANOSE TRANSPORTER ATP-BINDING PROTEIN YTFR"/>
    <property type="match status" value="1"/>
</dbReference>
<evidence type="ECO:0000256" key="1">
    <source>
        <dbReference type="ARBA" id="ARBA00022448"/>
    </source>
</evidence>
<keyword evidence="2" id="KW-0677">Repeat</keyword>
<keyword evidence="3" id="KW-0547">Nucleotide-binding</keyword>
<protein>
    <submittedName>
        <fullName evidence="6">Ribose import ATP-binding protein RbsA</fullName>
    </submittedName>
</protein>
<dbReference type="CDD" id="cd03215">
    <property type="entry name" value="ABC_Carb_Monos_II"/>
    <property type="match status" value="1"/>
</dbReference>
<dbReference type="PANTHER" id="PTHR43790">
    <property type="entry name" value="CARBOHYDRATE TRANSPORT ATP-BINDING PROTEIN MG119-RELATED"/>
    <property type="match status" value="1"/>
</dbReference>
<evidence type="ECO:0000256" key="2">
    <source>
        <dbReference type="ARBA" id="ARBA00022737"/>
    </source>
</evidence>
<evidence type="ECO:0000259" key="5">
    <source>
        <dbReference type="PROSITE" id="PS50893"/>
    </source>
</evidence>
<dbReference type="InterPro" id="IPR050107">
    <property type="entry name" value="ABC_carbohydrate_import_ATPase"/>
</dbReference>
<dbReference type="PROSITE" id="PS50893">
    <property type="entry name" value="ABC_TRANSPORTER_2"/>
    <property type="match status" value="2"/>
</dbReference>
<dbReference type="InterPro" id="IPR003439">
    <property type="entry name" value="ABC_transporter-like_ATP-bd"/>
</dbReference>
<reference evidence="6" key="1">
    <citation type="journal article" date="2022" name="Int. J. Syst. Evol. Microbiol.">
        <title>Pseudomonas aegrilactucae sp. nov. and Pseudomonas morbosilactucae sp. nov., pathogens causing bacterial rot of lettuce in Japan.</title>
        <authorList>
            <person name="Sawada H."/>
            <person name="Fujikawa T."/>
            <person name="Satou M."/>
        </authorList>
    </citation>
    <scope>NUCLEOTIDE SEQUENCE</scope>
    <source>
        <strain evidence="6">0166_1</strain>
    </source>
</reference>
<keyword evidence="1" id="KW-0813">Transport</keyword>
<gene>
    <name evidence="6" type="primary">rbsA_6</name>
    <name evidence="6" type="ORF">DSM104329_00893</name>
</gene>
<dbReference type="AlphaFoldDB" id="A0A9E7BYT2"/>
<dbReference type="InterPro" id="IPR003593">
    <property type="entry name" value="AAA+_ATPase"/>
</dbReference>
<dbReference type="EMBL" id="CP087164">
    <property type="protein sequence ID" value="UGS34515.1"/>
    <property type="molecule type" value="Genomic_DNA"/>
</dbReference>
<dbReference type="Pfam" id="PF00005">
    <property type="entry name" value="ABC_tran"/>
    <property type="match status" value="2"/>
</dbReference>
<feature type="domain" description="ABC transporter" evidence="5">
    <location>
        <begin position="20"/>
        <end position="257"/>
    </location>
</feature>
<name>A0A9E7BYT2_9ACTN</name>
<proteinExistence type="predicted"/>
<evidence type="ECO:0000256" key="3">
    <source>
        <dbReference type="ARBA" id="ARBA00022741"/>
    </source>
</evidence>
<evidence type="ECO:0000256" key="4">
    <source>
        <dbReference type="ARBA" id="ARBA00022840"/>
    </source>
</evidence>
<dbReference type="RefSeq" id="WP_259314188.1">
    <property type="nucleotide sequence ID" value="NZ_CP087164.1"/>
</dbReference>
<sequence length="519" mass="55287">MITSSTETTQSTGAAAPAVLDARGVVKAFGATQAIAEATIAVAPGEVHALVGENGSGKSTLVKILTGVHPPDAGTVVVDGTTLDRVPGPRGASRHGIVTAFQEVLVVPAQTVGENLWLGVDGILRHRVGREQKRRRGAAILAELLVEPPPLDRPVEELSLSVRQACCVARALLRDPKVLILDEATSALDIATRDRLFDVIRRRCSAGCSVIFISHRMDEVDEIADRVTVMRAGRTVATLERGQARTEDLVRLMTGSGHLVPDEVTRRSSAGGAVVLRARDARLRAGGAPLGFTLRAGEIVGLAGLDGHGQDRFLRGLGGFGVAGGEILSGDAQAGRPISTVADAAACGIAYLPRERRGEALFESLSILRNFAVATLPADRRAGLVADRRTVQRFLPFVERLGIKLGRVEDPIRSLSGGNQQKVVLARWLAAGPRILLLNDPTRGIDLGAKRDLYGLLRELADDGMAVVMLSTEVDEHVELMDRVLVFREHELSAELTRAQLSRQTLVSAFFRSGATAHA</sequence>